<dbReference type="Proteomes" id="UP000658382">
    <property type="component" value="Unassembled WGS sequence"/>
</dbReference>
<keyword evidence="3" id="KW-1185">Reference proteome</keyword>
<keyword evidence="1" id="KW-1133">Transmembrane helix</keyword>
<protein>
    <recommendedName>
        <fullName evidence="4">Copper resistance protein D domain-containing protein</fullName>
    </recommendedName>
</protein>
<feature type="transmembrane region" description="Helical" evidence="1">
    <location>
        <begin position="12"/>
        <end position="35"/>
    </location>
</feature>
<accession>A0A917V019</accession>
<feature type="transmembrane region" description="Helical" evidence="1">
    <location>
        <begin position="140"/>
        <end position="163"/>
    </location>
</feature>
<name>A0A917V019_9BACI</name>
<reference evidence="2" key="1">
    <citation type="journal article" date="2014" name="Int. J. Syst. Evol. Microbiol.">
        <title>Complete genome sequence of Corynebacterium casei LMG S-19264T (=DSM 44701T), isolated from a smear-ripened cheese.</title>
        <authorList>
            <consortium name="US DOE Joint Genome Institute (JGI-PGF)"/>
            <person name="Walter F."/>
            <person name="Albersmeier A."/>
            <person name="Kalinowski J."/>
            <person name="Ruckert C."/>
        </authorList>
    </citation>
    <scope>NUCLEOTIDE SEQUENCE</scope>
    <source>
        <strain evidence="2">JCM 12580</strain>
    </source>
</reference>
<comment type="caution">
    <text evidence="2">The sequence shown here is derived from an EMBL/GenBank/DDBJ whole genome shotgun (WGS) entry which is preliminary data.</text>
</comment>
<reference evidence="2" key="2">
    <citation type="submission" date="2020-09" db="EMBL/GenBank/DDBJ databases">
        <authorList>
            <person name="Sun Q."/>
            <person name="Ohkuma M."/>
        </authorList>
    </citation>
    <scope>NUCLEOTIDE SEQUENCE</scope>
    <source>
        <strain evidence="2">JCM 12580</strain>
    </source>
</reference>
<organism evidence="2 3">
    <name type="scientific">Lentibacillus kapialis</name>
    <dbReference type="NCBI Taxonomy" id="340214"/>
    <lineage>
        <taxon>Bacteria</taxon>
        <taxon>Bacillati</taxon>
        <taxon>Bacillota</taxon>
        <taxon>Bacilli</taxon>
        <taxon>Bacillales</taxon>
        <taxon>Bacillaceae</taxon>
        <taxon>Lentibacillus</taxon>
    </lineage>
</organism>
<proteinExistence type="predicted"/>
<evidence type="ECO:0000313" key="2">
    <source>
        <dbReference type="EMBL" id="GGK03462.1"/>
    </source>
</evidence>
<evidence type="ECO:0000256" key="1">
    <source>
        <dbReference type="SAM" id="Phobius"/>
    </source>
</evidence>
<sequence>MPWELHQATLIVHILLAIMWVGGILFIGWGVYPAVRNMNVVTQREILLRLMQWSHKYLTGAGAGVILTGILLGTVFGPISQWYDVIDTRYGNIWLTALIVGTLTLLWGVFVGYRQFCNVFSNVELWEQADSGDRKPLFKALINVALLESVEVAGFMTLLYLMVLL</sequence>
<feature type="transmembrane region" description="Helical" evidence="1">
    <location>
        <begin position="91"/>
        <end position="113"/>
    </location>
</feature>
<dbReference type="RefSeq" id="WP_188633642.1">
    <property type="nucleotide sequence ID" value="NZ_BMNQ01000048.1"/>
</dbReference>
<keyword evidence="1" id="KW-0472">Membrane</keyword>
<keyword evidence="1" id="KW-0812">Transmembrane</keyword>
<gene>
    <name evidence="2" type="ORF">GCM10007063_27090</name>
</gene>
<feature type="transmembrane region" description="Helical" evidence="1">
    <location>
        <begin position="56"/>
        <end position="79"/>
    </location>
</feature>
<dbReference type="EMBL" id="BMNQ01000048">
    <property type="protein sequence ID" value="GGK03462.1"/>
    <property type="molecule type" value="Genomic_DNA"/>
</dbReference>
<evidence type="ECO:0000313" key="3">
    <source>
        <dbReference type="Proteomes" id="UP000658382"/>
    </source>
</evidence>
<evidence type="ECO:0008006" key="4">
    <source>
        <dbReference type="Google" id="ProtNLM"/>
    </source>
</evidence>
<dbReference type="AlphaFoldDB" id="A0A917V019"/>